<dbReference type="InterPro" id="IPR013022">
    <property type="entry name" value="Xyl_isomerase-like_TIM-brl"/>
</dbReference>
<evidence type="ECO:0000256" key="2">
    <source>
        <dbReference type="NCBIfam" id="TIGR00542"/>
    </source>
</evidence>
<proteinExistence type="predicted"/>
<dbReference type="GO" id="GO:0019852">
    <property type="term" value="P:L-ascorbic acid metabolic process"/>
    <property type="evidence" value="ECO:0007669"/>
    <property type="project" value="TreeGrafter"/>
</dbReference>
<evidence type="ECO:0000313" key="5">
    <source>
        <dbReference type="Proteomes" id="UP000182569"/>
    </source>
</evidence>
<keyword evidence="1" id="KW-0413">Isomerase</keyword>
<dbReference type="InterPro" id="IPR036237">
    <property type="entry name" value="Xyl_isomerase-like_sf"/>
</dbReference>
<reference evidence="5" key="1">
    <citation type="journal article" date="2016" name="Front. Microbiol.">
        <title>Complete Genome Sequence of Clostridium estertheticum DSM 8809, a Microbe Identified in Spoiled Vacuum Packed Beef.</title>
        <authorList>
            <person name="Yu Z."/>
            <person name="Gunn L."/>
            <person name="Brennan E."/>
            <person name="Reid R."/>
            <person name="Wall P.G."/>
            <person name="Gaora O.P."/>
            <person name="Hurley D."/>
            <person name="Bolton D."/>
            <person name="Fanning S."/>
        </authorList>
    </citation>
    <scope>NUCLEOTIDE SEQUENCE [LARGE SCALE GENOMIC DNA]</scope>
    <source>
        <strain evidence="5">DSM 8809</strain>
    </source>
</reference>
<accession>A0A1J0GGW4</accession>
<dbReference type="GeneID" id="83592635"/>
<dbReference type="NCBIfam" id="TIGR00542">
    <property type="entry name" value="hxl6Piso_put"/>
    <property type="match status" value="1"/>
</dbReference>
<dbReference type="GO" id="GO:0034015">
    <property type="term" value="F:L-ribulose-5-phosphate 3-epimerase activity"/>
    <property type="evidence" value="ECO:0007669"/>
    <property type="project" value="TreeGrafter"/>
</dbReference>
<protein>
    <recommendedName>
        <fullName evidence="2">L-ribulose-5-phosphate 3-epimerase</fullName>
    </recommendedName>
</protein>
<dbReference type="PANTHER" id="PTHR43489:SF8">
    <property type="entry name" value="L-RIBULOSE-5-PHOSPHATE 3-EPIMERASE ULAE"/>
    <property type="match status" value="1"/>
</dbReference>
<dbReference type="Pfam" id="PF01261">
    <property type="entry name" value="AP_endonuc_2"/>
    <property type="match status" value="1"/>
</dbReference>
<dbReference type="KEGG" id="ceu:A7L45_09080"/>
<gene>
    <name evidence="4" type="ORF">A7L45_09080</name>
</gene>
<dbReference type="InterPro" id="IPR050417">
    <property type="entry name" value="Sugar_Epim/Isomerase"/>
</dbReference>
<dbReference type="NCBIfam" id="NF009689">
    <property type="entry name" value="PRK13210.1"/>
    <property type="match status" value="1"/>
</dbReference>
<feature type="domain" description="Xylose isomerase-like TIM barrel" evidence="3">
    <location>
        <begin position="28"/>
        <end position="265"/>
    </location>
</feature>
<keyword evidence="5" id="KW-1185">Reference proteome</keyword>
<evidence type="ECO:0000259" key="3">
    <source>
        <dbReference type="Pfam" id="PF01261"/>
    </source>
</evidence>
<organism evidence="4 5">
    <name type="scientific">Clostridium estertheticum subsp. estertheticum</name>
    <dbReference type="NCBI Taxonomy" id="1552"/>
    <lineage>
        <taxon>Bacteria</taxon>
        <taxon>Bacillati</taxon>
        <taxon>Bacillota</taxon>
        <taxon>Clostridia</taxon>
        <taxon>Eubacteriales</taxon>
        <taxon>Clostridiaceae</taxon>
        <taxon>Clostridium</taxon>
    </lineage>
</organism>
<dbReference type="SUPFAM" id="SSF51658">
    <property type="entry name" value="Xylose isomerase-like"/>
    <property type="match status" value="1"/>
</dbReference>
<dbReference type="PANTHER" id="PTHR43489">
    <property type="entry name" value="ISOMERASE"/>
    <property type="match status" value="1"/>
</dbReference>
<evidence type="ECO:0000256" key="1">
    <source>
        <dbReference type="ARBA" id="ARBA00023235"/>
    </source>
</evidence>
<dbReference type="EMBL" id="CP015756">
    <property type="protein sequence ID" value="APC40208.1"/>
    <property type="molecule type" value="Genomic_DNA"/>
</dbReference>
<dbReference type="Gene3D" id="3.20.20.150">
    <property type="entry name" value="Divalent-metal-dependent TIM barrel enzymes"/>
    <property type="match status" value="1"/>
</dbReference>
<dbReference type="Proteomes" id="UP000182569">
    <property type="component" value="Chromosome"/>
</dbReference>
<dbReference type="GO" id="GO:0016861">
    <property type="term" value="F:intramolecular oxidoreductase activity, interconverting aldoses and ketoses"/>
    <property type="evidence" value="ECO:0007669"/>
    <property type="project" value="InterPro"/>
</dbReference>
<sequence>MYDLNRVPIGIYEKALPSSFSWEEKLTSAKKAGFDYLEISIDETDERLARLEWSKEEREKLKKLISATGVMIPSMCLSGHRRFPFGSKDGNTRSKALDIMKKAIELSADLGIRTIQLAAYDVYYEEEDEITKAFFIEGMEKSIAMASKAGVMLALEIMDTKFISTILRAMPYITKFNSPWFKIYPDLGNLSAWGSDVEAELELGLPHTVAIHVKETKPGVFKEVPFGEGIVKFAALFKKLKELNYQGPFLIEMWADNSKITTKEDAVRDIYNARIFVKEKMIEGGMVNAKRA</sequence>
<dbReference type="NCBIfam" id="NF009688">
    <property type="entry name" value="PRK13209.1"/>
    <property type="match status" value="1"/>
</dbReference>
<dbReference type="InterPro" id="IPR004560">
    <property type="entry name" value="L-Ru-5P_3-Epase"/>
</dbReference>
<dbReference type="RefSeq" id="WP_071612499.1">
    <property type="nucleotide sequence ID" value="NZ_CP015756.1"/>
</dbReference>
<dbReference type="OrthoDB" id="3185623at2"/>
<dbReference type="AlphaFoldDB" id="A0A1J0GGW4"/>
<evidence type="ECO:0000313" key="4">
    <source>
        <dbReference type="EMBL" id="APC40208.1"/>
    </source>
</evidence>
<dbReference type="STRING" id="1552.A7L45_09080"/>
<name>A0A1J0GGW4_9CLOT</name>